<dbReference type="AlphaFoldDB" id="A0A4S2MPM8"/>
<evidence type="ECO:0000313" key="4">
    <source>
        <dbReference type="EMBL" id="TGZ79015.1"/>
    </source>
</evidence>
<evidence type="ECO:0000256" key="1">
    <source>
        <dbReference type="PROSITE-ProRule" id="PRU00723"/>
    </source>
</evidence>
<dbReference type="InterPro" id="IPR057683">
    <property type="entry name" value="DUF7923"/>
</dbReference>
<organism evidence="4 5">
    <name type="scientific">Ascodesmis nigricans</name>
    <dbReference type="NCBI Taxonomy" id="341454"/>
    <lineage>
        <taxon>Eukaryota</taxon>
        <taxon>Fungi</taxon>
        <taxon>Dikarya</taxon>
        <taxon>Ascomycota</taxon>
        <taxon>Pezizomycotina</taxon>
        <taxon>Pezizomycetes</taxon>
        <taxon>Pezizales</taxon>
        <taxon>Ascodesmidaceae</taxon>
        <taxon>Ascodesmis</taxon>
    </lineage>
</organism>
<keyword evidence="1" id="KW-0862">Zinc</keyword>
<dbReference type="PANTHER" id="PTHR37543:SF1">
    <property type="entry name" value="CCCH ZINC FINGER DNA BINDING PROTEIN (AFU_ORTHOLOGUE AFUA_5G12760)"/>
    <property type="match status" value="1"/>
</dbReference>
<proteinExistence type="predicted"/>
<reference evidence="4 5" key="1">
    <citation type="submission" date="2019-04" db="EMBL/GenBank/DDBJ databases">
        <title>Comparative genomics and transcriptomics to analyze fruiting body development in filamentous ascomycetes.</title>
        <authorList>
            <consortium name="DOE Joint Genome Institute"/>
            <person name="Lutkenhaus R."/>
            <person name="Traeger S."/>
            <person name="Breuer J."/>
            <person name="Kuo A."/>
            <person name="Lipzen A."/>
            <person name="Pangilinan J."/>
            <person name="Dilworth D."/>
            <person name="Sandor L."/>
            <person name="Poggeler S."/>
            <person name="Barry K."/>
            <person name="Grigoriev I.V."/>
            <person name="Nowrousian M."/>
        </authorList>
    </citation>
    <scope>NUCLEOTIDE SEQUENCE [LARGE SCALE GENOMIC DNA]</scope>
    <source>
        <strain evidence="4 5">CBS 389.68</strain>
    </source>
</reference>
<dbReference type="InParanoid" id="A0A4S2MPM8"/>
<name>A0A4S2MPM8_9PEZI</name>
<dbReference type="GO" id="GO:0008270">
    <property type="term" value="F:zinc ion binding"/>
    <property type="evidence" value="ECO:0007669"/>
    <property type="project" value="UniProtKB-KW"/>
</dbReference>
<feature type="region of interest" description="Disordered" evidence="2">
    <location>
        <begin position="229"/>
        <end position="251"/>
    </location>
</feature>
<keyword evidence="5" id="KW-1185">Reference proteome</keyword>
<keyword evidence="1" id="KW-0863">Zinc-finger</keyword>
<accession>A0A4S2MPM8</accession>
<dbReference type="PROSITE" id="PS50103">
    <property type="entry name" value="ZF_C3H1"/>
    <property type="match status" value="1"/>
</dbReference>
<sequence length="337" mass="36856">MIFHADLLSQGHAGGLQAASKLRTYFPNELPTQIFVFANLEALALVCSRGGLVTAPGKVREFFQGLSDPCNPYTYFIDVGAGKEKADHKLNATLERNLRETRGACKSILLGVSHDNGYARVLQKLAEHWDKINLLIGPPLERELVPFLDLGVNEVVIKGLFEKAKINLNSPLSLRPVSTGTASAIISSTSAILSSSAAPPPVAMLRTPSTGVKSSSTDGKANSWARITALPPPTSKQQPSGEGGTTPPPSPIVMKRMASNRKIVFSAEAMARVRNLDPRPCNNHYLRKSRCWYGNTCIHSHSYTFRADELTALKAFVERIECKKKSECYDEECYFGH</sequence>
<dbReference type="Proteomes" id="UP000298138">
    <property type="component" value="Unassembled WGS sequence"/>
</dbReference>
<dbReference type="OrthoDB" id="2270193at2759"/>
<dbReference type="Pfam" id="PF25540">
    <property type="entry name" value="DUF7923"/>
    <property type="match status" value="1"/>
</dbReference>
<dbReference type="InterPro" id="IPR000571">
    <property type="entry name" value="Znf_CCCH"/>
</dbReference>
<dbReference type="STRING" id="341454.A0A4S2MPM8"/>
<feature type="zinc finger region" description="C3H1-type" evidence="1">
    <location>
        <begin position="275"/>
        <end position="304"/>
    </location>
</feature>
<evidence type="ECO:0000313" key="5">
    <source>
        <dbReference type="Proteomes" id="UP000298138"/>
    </source>
</evidence>
<dbReference type="EMBL" id="ML220135">
    <property type="protein sequence ID" value="TGZ79015.1"/>
    <property type="molecule type" value="Genomic_DNA"/>
</dbReference>
<keyword evidence="1" id="KW-0479">Metal-binding</keyword>
<protein>
    <recommendedName>
        <fullName evidence="3">C3H1-type domain-containing protein</fullName>
    </recommendedName>
</protein>
<gene>
    <name evidence="4" type="ORF">EX30DRAFT_121189</name>
</gene>
<dbReference type="PANTHER" id="PTHR37543">
    <property type="entry name" value="CCCH ZINC FINGER DNA BINDING PROTEIN (AFU_ORTHOLOGUE AFUA_5G12760)"/>
    <property type="match status" value="1"/>
</dbReference>
<evidence type="ECO:0000256" key="2">
    <source>
        <dbReference type="SAM" id="MobiDB-lite"/>
    </source>
</evidence>
<evidence type="ECO:0000259" key="3">
    <source>
        <dbReference type="PROSITE" id="PS50103"/>
    </source>
</evidence>
<feature type="domain" description="C3H1-type" evidence="3">
    <location>
        <begin position="275"/>
        <end position="304"/>
    </location>
</feature>